<dbReference type="SMART" id="SM00388">
    <property type="entry name" value="HisKA"/>
    <property type="match status" value="1"/>
</dbReference>
<keyword evidence="9" id="KW-0418">Kinase</keyword>
<proteinExistence type="predicted"/>
<evidence type="ECO:0000256" key="14">
    <source>
        <dbReference type="PROSITE-ProRule" id="PRU00110"/>
    </source>
</evidence>
<dbReference type="OrthoDB" id="9770795at2"/>
<dbReference type="InterPro" id="IPR036097">
    <property type="entry name" value="HisK_dim/P_sf"/>
</dbReference>
<dbReference type="InterPro" id="IPR001789">
    <property type="entry name" value="Sig_transdc_resp-reg_receiver"/>
</dbReference>
<dbReference type="PROSITE" id="PS50110">
    <property type="entry name" value="RESPONSE_REGULATORY"/>
    <property type="match status" value="1"/>
</dbReference>
<dbReference type="Pfam" id="PF00512">
    <property type="entry name" value="HisKA"/>
    <property type="match status" value="1"/>
</dbReference>
<dbReference type="PROSITE" id="PS50109">
    <property type="entry name" value="HIS_KIN"/>
    <property type="match status" value="1"/>
</dbReference>
<evidence type="ECO:0000256" key="3">
    <source>
        <dbReference type="ARBA" id="ARBA00012438"/>
    </source>
</evidence>
<evidence type="ECO:0000256" key="13">
    <source>
        <dbReference type="ARBA" id="ARBA00023136"/>
    </source>
</evidence>
<sequence length="1187" mass="133959">MIKRTLYFYLVLFIVNFPALAQLPQLELQVHTDIVLPPKEQLKELKTLNYPGRLRVGVPGSPHPPIYNNMEPGKFAGIAADYLAALQKMLDVELQIIFYAKPAEAIQALREQQLDMLAFYNPYLYGEDGIIATPPWLLDRPIIAQNERAPVNFNSAMQPVLAWAEAPGFSQQLQRYFPNARLKHYHDAEMALAAVAFGQADAMWGSAASIEFIRRYGYSGRINLQASRSVPDMNLSFGVSAAQPQLAKAINIALQQIPLAGRLRIATTWGLDSTFVLKTNLLQLNAEDEIWLRQHPVIPVVPNWNIAPLSMVNYDNQPAGIEAELLQLISERTGVKFVYPEPFAARDNNILALRLAELEPEHPDPHLVYSRPYIVTPWVMVQKNNNGPAWTLSASAGKELAIEARSPVRKWLQQQYPGTKMRIVENAQQAFELLAKGDVDAIIQPKIIADYQLNNQYAGHLRISHTLNSKPARFVMATQTENLELMHIIDKALLEISRDTRERIVLHWQNARHVDTYNYWQYYRSTIIKITLGLGLLALLILFWNRHLQRIIHERTRAEQTLKNQLTFTNTLFDESPVVMYVRDRQMRLLHCNKAYVDFLHIPREQLLGTALDMLPTESVIRQRFQEIYQQTFEEGKPLVQDLNMHYEGRDYYALHWALPYRDHADNIVGVIGGWLDITERYELLNALEKAKEEADRANEFKSRFLANTSHDIRTQLHAIIGLLELEMRCSPRPLGPNITAAYEAATTLQNLIGNVLDLSKIESGILEPEPTPTNLVTVVEQLFALFHSKAEARGLTFRKALSVVHPCVLIDATMFNQIVANLLSNALKFTHAGKVEIMLYQQPDAVELANKRGRYILKVSDTGCGISPHELHKIFDPFVQVGDRHNQQAGTGLGLSICRHLAHLLGGEISVESESGTGSEFIFSFCVPLCEERTPVNEIHGQHQGGGVMRILIVEDHAPNRLLLAQQLIYLGHQVIETERASEALAYWEQQRNAIDLIITDCNLPDMDGFIFAQTLRQREAELGLQPVPIVGLTAAAEKTIQQRCIDAGMNCCLFKPANIDTLNSFISTSVYVDAPAVPGNGLLEQLIDVDPDACARLITSAIVSHRQLVIQLQQCHQHAEIITLAHTLKGGARLLNAVRLEKLCQQLEDSESDDVHLDELCQEVINEVQVLEAMLLNRLRSLNRD</sequence>
<dbReference type="SUPFAM" id="SSF55785">
    <property type="entry name" value="PYP-like sensor domain (PAS domain)"/>
    <property type="match status" value="1"/>
</dbReference>
<feature type="modified residue" description="4-aspartylphosphate" evidence="15">
    <location>
        <position position="1002"/>
    </location>
</feature>
<dbReference type="Gene3D" id="3.40.50.2300">
    <property type="match status" value="1"/>
</dbReference>
<dbReference type="Proteomes" id="UP000192900">
    <property type="component" value="Chromosome"/>
</dbReference>
<keyword evidence="10" id="KW-0067">ATP-binding</keyword>
<dbReference type="SUPFAM" id="SSF53850">
    <property type="entry name" value="Periplasmic binding protein-like II"/>
    <property type="match status" value="2"/>
</dbReference>
<dbReference type="SMART" id="SM00387">
    <property type="entry name" value="HATPase_c"/>
    <property type="match status" value="1"/>
</dbReference>
<dbReference type="RefSeq" id="WP_085069980.1">
    <property type="nucleotide sequence ID" value="NZ_CP019706.1"/>
</dbReference>
<dbReference type="EC" id="2.7.13.3" evidence="3"/>
<dbReference type="Gene3D" id="3.30.565.10">
    <property type="entry name" value="Histidine kinase-like ATPase, C-terminal domain"/>
    <property type="match status" value="1"/>
</dbReference>
<dbReference type="InterPro" id="IPR000700">
    <property type="entry name" value="PAS-assoc_C"/>
</dbReference>
<dbReference type="Pfam" id="PF02518">
    <property type="entry name" value="HATPase_c"/>
    <property type="match status" value="1"/>
</dbReference>
<evidence type="ECO:0000259" key="17">
    <source>
        <dbReference type="PROSITE" id="PS50110"/>
    </source>
</evidence>
<dbReference type="Gene3D" id="1.10.287.130">
    <property type="match status" value="1"/>
</dbReference>
<evidence type="ECO:0000256" key="5">
    <source>
        <dbReference type="ARBA" id="ARBA00022519"/>
    </source>
</evidence>
<dbReference type="InterPro" id="IPR011006">
    <property type="entry name" value="CheY-like_superfamily"/>
</dbReference>
<dbReference type="InterPro" id="IPR003661">
    <property type="entry name" value="HisK_dim/P_dom"/>
</dbReference>
<dbReference type="STRING" id="1891675.B1H58_10315"/>
<feature type="modified residue" description="Phosphohistidine" evidence="14">
    <location>
        <position position="1128"/>
    </location>
</feature>
<gene>
    <name evidence="20" type="ORF">B1H58_10315</name>
</gene>
<evidence type="ECO:0000256" key="10">
    <source>
        <dbReference type="ARBA" id="ARBA00022840"/>
    </source>
</evidence>
<dbReference type="SUPFAM" id="SSF52172">
    <property type="entry name" value="CheY-like"/>
    <property type="match status" value="1"/>
</dbReference>
<dbReference type="PRINTS" id="PR00344">
    <property type="entry name" value="BCTRLSENSOR"/>
</dbReference>
<evidence type="ECO:0000256" key="11">
    <source>
        <dbReference type="ARBA" id="ARBA00022989"/>
    </source>
</evidence>
<dbReference type="SMART" id="SM00448">
    <property type="entry name" value="REC"/>
    <property type="match status" value="1"/>
</dbReference>
<keyword evidence="13" id="KW-0472">Membrane</keyword>
<name>A0A1W6B5M0_9GAMM</name>
<dbReference type="InterPro" id="IPR008207">
    <property type="entry name" value="Sig_transdc_His_kin_Hpt_dom"/>
</dbReference>
<accession>A0A1W6B5M0</accession>
<dbReference type="InterPro" id="IPR035965">
    <property type="entry name" value="PAS-like_dom_sf"/>
</dbReference>
<keyword evidence="21" id="KW-1185">Reference proteome</keyword>
<dbReference type="PROSITE" id="PS50894">
    <property type="entry name" value="HPT"/>
    <property type="match status" value="1"/>
</dbReference>
<dbReference type="PANTHER" id="PTHR43047:SF72">
    <property type="entry name" value="OSMOSENSING HISTIDINE PROTEIN KINASE SLN1"/>
    <property type="match status" value="1"/>
</dbReference>
<keyword evidence="6 15" id="KW-0597">Phosphoprotein</keyword>
<dbReference type="KEGG" id="palh:B1H58_10315"/>
<feature type="domain" description="Histidine kinase" evidence="16">
    <location>
        <begin position="708"/>
        <end position="930"/>
    </location>
</feature>
<dbReference type="EMBL" id="CP019706">
    <property type="protein sequence ID" value="ARJ42374.1"/>
    <property type="molecule type" value="Genomic_DNA"/>
</dbReference>
<dbReference type="SMART" id="SM00062">
    <property type="entry name" value="PBPb"/>
    <property type="match status" value="2"/>
</dbReference>
<dbReference type="CDD" id="cd00088">
    <property type="entry name" value="HPT"/>
    <property type="match status" value="1"/>
</dbReference>
<dbReference type="CDD" id="cd16922">
    <property type="entry name" value="HATPase_EvgS-ArcB-TorS-like"/>
    <property type="match status" value="1"/>
</dbReference>
<dbReference type="SUPFAM" id="SSF55874">
    <property type="entry name" value="ATPase domain of HSP90 chaperone/DNA topoisomerase II/histidine kinase"/>
    <property type="match status" value="1"/>
</dbReference>
<dbReference type="CDD" id="cd00130">
    <property type="entry name" value="PAS"/>
    <property type="match status" value="1"/>
</dbReference>
<evidence type="ECO:0000256" key="8">
    <source>
        <dbReference type="ARBA" id="ARBA00022692"/>
    </source>
</evidence>
<keyword evidence="7" id="KW-0808">Transferase</keyword>
<evidence type="ECO:0000256" key="1">
    <source>
        <dbReference type="ARBA" id="ARBA00000085"/>
    </source>
</evidence>
<dbReference type="Gene3D" id="3.30.450.20">
    <property type="entry name" value="PAS domain"/>
    <property type="match status" value="1"/>
</dbReference>
<evidence type="ECO:0000256" key="2">
    <source>
        <dbReference type="ARBA" id="ARBA00004429"/>
    </source>
</evidence>
<evidence type="ECO:0000256" key="15">
    <source>
        <dbReference type="PROSITE-ProRule" id="PRU00169"/>
    </source>
</evidence>
<evidence type="ECO:0000256" key="9">
    <source>
        <dbReference type="ARBA" id="ARBA00022777"/>
    </source>
</evidence>
<keyword evidence="5" id="KW-0997">Cell inner membrane</keyword>
<dbReference type="InterPro" id="IPR013656">
    <property type="entry name" value="PAS_4"/>
</dbReference>
<evidence type="ECO:0000256" key="12">
    <source>
        <dbReference type="ARBA" id="ARBA00023012"/>
    </source>
</evidence>
<dbReference type="Pfam" id="PF00497">
    <property type="entry name" value="SBP_bac_3"/>
    <property type="match status" value="1"/>
</dbReference>
<dbReference type="GO" id="GO:0009927">
    <property type="term" value="F:histidine phosphotransfer kinase activity"/>
    <property type="evidence" value="ECO:0007669"/>
    <property type="project" value="TreeGrafter"/>
</dbReference>
<keyword evidence="12" id="KW-0902">Two-component regulatory system</keyword>
<dbReference type="GO" id="GO:0005886">
    <property type="term" value="C:plasma membrane"/>
    <property type="evidence" value="ECO:0007669"/>
    <property type="project" value="UniProtKB-SubCell"/>
</dbReference>
<dbReference type="InterPro" id="IPR004358">
    <property type="entry name" value="Sig_transdc_His_kin-like_C"/>
</dbReference>
<dbReference type="GO" id="GO:0000155">
    <property type="term" value="F:phosphorelay sensor kinase activity"/>
    <property type="evidence" value="ECO:0007669"/>
    <property type="project" value="InterPro"/>
</dbReference>
<evidence type="ECO:0000259" key="16">
    <source>
        <dbReference type="PROSITE" id="PS50109"/>
    </source>
</evidence>
<dbReference type="Pfam" id="PF08448">
    <property type="entry name" value="PAS_4"/>
    <property type="match status" value="1"/>
</dbReference>
<feature type="domain" description="PAC" evidence="18">
    <location>
        <begin position="634"/>
        <end position="690"/>
    </location>
</feature>
<dbReference type="InterPro" id="IPR036641">
    <property type="entry name" value="HPT_dom_sf"/>
</dbReference>
<evidence type="ECO:0000256" key="4">
    <source>
        <dbReference type="ARBA" id="ARBA00022475"/>
    </source>
</evidence>
<dbReference type="CDD" id="cd00082">
    <property type="entry name" value="HisKA"/>
    <property type="match status" value="1"/>
</dbReference>
<dbReference type="Gene3D" id="1.20.120.160">
    <property type="entry name" value="HPT domain"/>
    <property type="match status" value="1"/>
</dbReference>
<evidence type="ECO:0000313" key="21">
    <source>
        <dbReference type="Proteomes" id="UP000192900"/>
    </source>
</evidence>
<dbReference type="InterPro" id="IPR005467">
    <property type="entry name" value="His_kinase_dom"/>
</dbReference>
<evidence type="ECO:0000256" key="7">
    <source>
        <dbReference type="ARBA" id="ARBA00022679"/>
    </source>
</evidence>
<dbReference type="SUPFAM" id="SSF47384">
    <property type="entry name" value="Homodimeric domain of signal transducing histidine kinase"/>
    <property type="match status" value="1"/>
</dbReference>
<comment type="subcellular location">
    <subcellularLocation>
        <location evidence="2">Cell inner membrane</location>
        <topology evidence="2">Multi-pass membrane protein</topology>
    </subcellularLocation>
</comment>
<protein>
    <recommendedName>
        <fullName evidence="3">histidine kinase</fullName>
        <ecNumber evidence="3">2.7.13.3</ecNumber>
    </recommendedName>
</protein>
<dbReference type="PROSITE" id="PS50113">
    <property type="entry name" value="PAC"/>
    <property type="match status" value="1"/>
</dbReference>
<dbReference type="InterPro" id="IPR003594">
    <property type="entry name" value="HATPase_dom"/>
</dbReference>
<dbReference type="PANTHER" id="PTHR43047">
    <property type="entry name" value="TWO-COMPONENT HISTIDINE PROTEIN KINASE"/>
    <property type="match status" value="1"/>
</dbReference>
<keyword evidence="10" id="KW-0547">Nucleotide-binding</keyword>
<dbReference type="SUPFAM" id="SSF47226">
    <property type="entry name" value="Histidine-containing phosphotransfer domain, HPT domain"/>
    <property type="match status" value="1"/>
</dbReference>
<comment type="catalytic activity">
    <reaction evidence="1">
        <text>ATP + protein L-histidine = ADP + protein N-phospho-L-histidine.</text>
        <dbReference type="EC" id="2.7.13.3"/>
    </reaction>
</comment>
<organism evidence="20 21">
    <name type="scientific">Pantoea alhagi</name>
    <dbReference type="NCBI Taxonomy" id="1891675"/>
    <lineage>
        <taxon>Bacteria</taxon>
        <taxon>Pseudomonadati</taxon>
        <taxon>Pseudomonadota</taxon>
        <taxon>Gammaproteobacteria</taxon>
        <taxon>Enterobacterales</taxon>
        <taxon>Erwiniaceae</taxon>
        <taxon>Pantoea</taxon>
    </lineage>
</organism>
<feature type="domain" description="HPt" evidence="19">
    <location>
        <begin position="1088"/>
        <end position="1184"/>
    </location>
</feature>
<dbReference type="CDD" id="cd17546">
    <property type="entry name" value="REC_hyHK_CKI1_RcsC-like"/>
    <property type="match status" value="1"/>
</dbReference>
<keyword evidence="8" id="KW-0812">Transmembrane</keyword>
<evidence type="ECO:0000256" key="6">
    <source>
        <dbReference type="ARBA" id="ARBA00022553"/>
    </source>
</evidence>
<evidence type="ECO:0000259" key="19">
    <source>
        <dbReference type="PROSITE" id="PS50894"/>
    </source>
</evidence>
<dbReference type="SMART" id="SM00091">
    <property type="entry name" value="PAS"/>
    <property type="match status" value="1"/>
</dbReference>
<evidence type="ECO:0000259" key="18">
    <source>
        <dbReference type="PROSITE" id="PS50113"/>
    </source>
</evidence>
<dbReference type="Pfam" id="PF01627">
    <property type="entry name" value="Hpt"/>
    <property type="match status" value="1"/>
</dbReference>
<dbReference type="InterPro" id="IPR000014">
    <property type="entry name" value="PAS"/>
</dbReference>
<evidence type="ECO:0000313" key="20">
    <source>
        <dbReference type="EMBL" id="ARJ42374.1"/>
    </source>
</evidence>
<reference evidence="20 21" key="1">
    <citation type="submission" date="2017-02" db="EMBL/GenBank/DDBJ databases">
        <title>Complete genome sequence of the drought resistance-promoting endophyte Pantoea alhagi LTYR-11Z.</title>
        <authorList>
            <person name="Zhang L."/>
        </authorList>
    </citation>
    <scope>NUCLEOTIDE SEQUENCE [LARGE SCALE GENOMIC DNA]</scope>
    <source>
        <strain evidence="20 21">LTYR-11Z</strain>
    </source>
</reference>
<dbReference type="AlphaFoldDB" id="A0A1W6B5M0"/>
<keyword evidence="4" id="KW-1003">Cell membrane</keyword>
<dbReference type="InterPro" id="IPR036890">
    <property type="entry name" value="HATPase_C_sf"/>
</dbReference>
<dbReference type="Gene3D" id="3.40.190.10">
    <property type="entry name" value="Periplasmic binding protein-like II"/>
    <property type="match status" value="4"/>
</dbReference>
<dbReference type="InterPro" id="IPR001638">
    <property type="entry name" value="Solute-binding_3/MltF_N"/>
</dbReference>
<dbReference type="NCBIfam" id="TIGR00229">
    <property type="entry name" value="sensory_box"/>
    <property type="match status" value="1"/>
</dbReference>
<dbReference type="Pfam" id="PF00072">
    <property type="entry name" value="Response_reg"/>
    <property type="match status" value="1"/>
</dbReference>
<keyword evidence="11" id="KW-1133">Transmembrane helix</keyword>
<feature type="domain" description="Response regulatory" evidence="17">
    <location>
        <begin position="951"/>
        <end position="1072"/>
    </location>
</feature>